<name>A0ABT6XFE0_9GAMM</name>
<dbReference type="GO" id="GO:0016853">
    <property type="term" value="F:isomerase activity"/>
    <property type="evidence" value="ECO:0007669"/>
    <property type="project" value="UniProtKB-KW"/>
</dbReference>
<gene>
    <name evidence="3" type="ORF">QLQ15_08020</name>
</gene>
<dbReference type="Gene3D" id="3.10.310.10">
    <property type="entry name" value="Diaminopimelate Epimerase, Chain A, domain 1"/>
    <property type="match status" value="2"/>
</dbReference>
<proteinExistence type="inferred from homology"/>
<dbReference type="PANTHER" id="PTHR13774">
    <property type="entry name" value="PHENAZINE BIOSYNTHESIS PROTEIN"/>
    <property type="match status" value="1"/>
</dbReference>
<dbReference type="InterPro" id="IPR003719">
    <property type="entry name" value="Phenazine_PhzF-like"/>
</dbReference>
<dbReference type="NCBIfam" id="TIGR00654">
    <property type="entry name" value="PhzF_family"/>
    <property type="match status" value="1"/>
</dbReference>
<evidence type="ECO:0000256" key="2">
    <source>
        <dbReference type="ARBA" id="ARBA00023235"/>
    </source>
</evidence>
<evidence type="ECO:0000256" key="1">
    <source>
        <dbReference type="ARBA" id="ARBA00008270"/>
    </source>
</evidence>
<dbReference type="Proteomes" id="UP001321580">
    <property type="component" value="Unassembled WGS sequence"/>
</dbReference>
<reference evidence="3 4" key="1">
    <citation type="submission" date="2023-05" db="EMBL/GenBank/DDBJ databases">
        <title>Lysobacter sp. strain LF1 Genome sequencing and assembly.</title>
        <authorList>
            <person name="Jung Y."/>
        </authorList>
    </citation>
    <scope>NUCLEOTIDE SEQUENCE [LARGE SCALE GENOMIC DNA]</scope>
    <source>
        <strain evidence="3 4">LF1</strain>
    </source>
</reference>
<dbReference type="PANTHER" id="PTHR13774:SF39">
    <property type="entry name" value="BIOSYNTHESIS PROTEIN, PUTATIVE-RELATED"/>
    <property type="match status" value="1"/>
</dbReference>
<keyword evidence="2 3" id="KW-0413">Isomerase</keyword>
<sequence length="312" mass="33494">MSEPSTDELRVYRIDAFTAQRGQGNAAGVVTNARDLDETGMQAIAHRLGYSETAFVLPARGDDHDLHIRYFTPSVEVPVCGHATIGAHYALALEGAAPGVRRQLTGAGIQRVETMQGDDGIVIRMQQNPPIFAEPLAPPLVRELADALGLEIDELDARAPVQFVSTGHGKLLVPVRHRARLRALRPDMPRLAALDERAGTRGYFVFTLDVDADDDARTHGRMFAPGIGIEEDPVTGNANGPLGAYLVRHGLIATDAPRVRFRARQQTGAGLGGFLDVEVDVEHGEPVAVTIEGRAVMGERIGQDLVASPDPA</sequence>
<dbReference type="EMBL" id="JASGBI010000001">
    <property type="protein sequence ID" value="MDI9238860.1"/>
    <property type="molecule type" value="Genomic_DNA"/>
</dbReference>
<evidence type="ECO:0000313" key="3">
    <source>
        <dbReference type="EMBL" id="MDI9238860.1"/>
    </source>
</evidence>
<dbReference type="SUPFAM" id="SSF54506">
    <property type="entry name" value="Diaminopimelate epimerase-like"/>
    <property type="match status" value="1"/>
</dbReference>
<dbReference type="PIRSF" id="PIRSF016184">
    <property type="entry name" value="PhzC_PhzF"/>
    <property type="match status" value="1"/>
</dbReference>
<keyword evidence="4" id="KW-1185">Reference proteome</keyword>
<evidence type="ECO:0000313" key="4">
    <source>
        <dbReference type="Proteomes" id="UP001321580"/>
    </source>
</evidence>
<accession>A0ABT6XFE0</accession>
<organism evidence="3 4">
    <name type="scientific">Lysobacter stagni</name>
    <dbReference type="NCBI Taxonomy" id="3045172"/>
    <lineage>
        <taxon>Bacteria</taxon>
        <taxon>Pseudomonadati</taxon>
        <taxon>Pseudomonadota</taxon>
        <taxon>Gammaproteobacteria</taxon>
        <taxon>Lysobacterales</taxon>
        <taxon>Lysobacteraceae</taxon>
        <taxon>Lysobacter</taxon>
    </lineage>
</organism>
<protein>
    <submittedName>
        <fullName evidence="3">PhzF family phenazine biosynthesis isomerase</fullName>
    </submittedName>
</protein>
<comment type="similarity">
    <text evidence="1">Belongs to the PhzF family.</text>
</comment>
<dbReference type="RefSeq" id="WP_283212298.1">
    <property type="nucleotide sequence ID" value="NZ_JASGBI010000001.1"/>
</dbReference>
<comment type="caution">
    <text evidence="3">The sequence shown here is derived from an EMBL/GenBank/DDBJ whole genome shotgun (WGS) entry which is preliminary data.</text>
</comment>
<dbReference type="Pfam" id="PF02567">
    <property type="entry name" value="PhzC-PhzF"/>
    <property type="match status" value="1"/>
</dbReference>